<evidence type="ECO:0000256" key="6">
    <source>
        <dbReference type="ARBA" id="ARBA00037589"/>
    </source>
</evidence>
<dbReference type="Pfam" id="PF02602">
    <property type="entry name" value="HEM4"/>
    <property type="match status" value="1"/>
</dbReference>
<comment type="function">
    <text evidence="6 9">Catalyzes cyclization of the linear tetrapyrrole, hydroxymethylbilane, to the macrocyclic uroporphyrinogen III.</text>
</comment>
<dbReference type="GO" id="GO:0004852">
    <property type="term" value="F:uroporphyrinogen-III synthase activity"/>
    <property type="evidence" value="ECO:0007669"/>
    <property type="project" value="UniProtKB-UniRule"/>
</dbReference>
<reference evidence="11 12" key="1">
    <citation type="submission" date="2019-03" db="EMBL/GenBank/DDBJ databases">
        <title>Genomic Encyclopedia of Type Strains, Phase IV (KMG-IV): sequencing the most valuable type-strain genomes for metagenomic binning, comparative biology and taxonomic classification.</title>
        <authorList>
            <person name="Goeker M."/>
        </authorList>
    </citation>
    <scope>NUCLEOTIDE SEQUENCE [LARGE SCALE GENOMIC DNA]</scope>
    <source>
        <strain evidence="11 12">DSM 19345</strain>
    </source>
</reference>
<comment type="caution">
    <text evidence="11">The sequence shown here is derived from an EMBL/GenBank/DDBJ whole genome shotgun (WGS) entry which is preliminary data.</text>
</comment>
<evidence type="ECO:0000256" key="8">
    <source>
        <dbReference type="ARBA" id="ARBA00048617"/>
    </source>
</evidence>
<evidence type="ECO:0000256" key="1">
    <source>
        <dbReference type="ARBA" id="ARBA00004772"/>
    </source>
</evidence>
<dbReference type="EMBL" id="SMAK01000003">
    <property type="protein sequence ID" value="TCT11775.1"/>
    <property type="molecule type" value="Genomic_DNA"/>
</dbReference>
<dbReference type="Gene3D" id="3.40.50.10090">
    <property type="match status" value="2"/>
</dbReference>
<dbReference type="EC" id="4.2.1.75" evidence="3 9"/>
<dbReference type="RefSeq" id="WP_165926810.1">
    <property type="nucleotide sequence ID" value="NZ_SMAK01000003.1"/>
</dbReference>
<evidence type="ECO:0000256" key="4">
    <source>
        <dbReference type="ARBA" id="ARBA00023239"/>
    </source>
</evidence>
<dbReference type="AlphaFoldDB" id="A0A4R3MJ61"/>
<keyword evidence="4 9" id="KW-0456">Lyase</keyword>
<proteinExistence type="inferred from homology"/>
<evidence type="ECO:0000313" key="12">
    <source>
        <dbReference type="Proteomes" id="UP000295678"/>
    </source>
</evidence>
<evidence type="ECO:0000313" key="11">
    <source>
        <dbReference type="EMBL" id="TCT11775.1"/>
    </source>
</evidence>
<protein>
    <recommendedName>
        <fullName evidence="7 9">Uroporphyrinogen-III synthase</fullName>
        <ecNumber evidence="3 9">4.2.1.75</ecNumber>
    </recommendedName>
</protein>
<dbReference type="PANTHER" id="PTHR38042:SF1">
    <property type="entry name" value="UROPORPHYRINOGEN-III SYNTHASE, CHLOROPLASTIC"/>
    <property type="match status" value="1"/>
</dbReference>
<sequence length="237" mass="23741">MTVLVVRPQADADRTIARLAARGITAIAAPASRIVPVAATVPESCAATAITSANAVPAIAAEPRLRTLPLYAVGDRTAAAARAAGFAGAVSAGGGVGDLAAMILARQRPSDGTILYASGRDTAGDLEGRLRRAGFDVRRVVVYEAAAADALPAAAVEAVGSGRVTAVLLYSARAARLFGELAARAGLRDRLAHVPGVCLSPGVADMAKAAGFGHVRAADSPDEDALIAALEACLAGR</sequence>
<dbReference type="GO" id="GO:0006780">
    <property type="term" value="P:uroporphyrinogen III biosynthetic process"/>
    <property type="evidence" value="ECO:0007669"/>
    <property type="project" value="UniProtKB-UniRule"/>
</dbReference>
<keyword evidence="12" id="KW-1185">Reference proteome</keyword>
<feature type="domain" description="Tetrapyrrole biosynthesis uroporphyrinogen III synthase" evidence="10">
    <location>
        <begin position="14"/>
        <end position="228"/>
    </location>
</feature>
<evidence type="ECO:0000256" key="3">
    <source>
        <dbReference type="ARBA" id="ARBA00013109"/>
    </source>
</evidence>
<dbReference type="SUPFAM" id="SSF69618">
    <property type="entry name" value="HemD-like"/>
    <property type="match status" value="1"/>
</dbReference>
<dbReference type="UniPathway" id="UPA00251">
    <property type="reaction ID" value="UER00320"/>
</dbReference>
<evidence type="ECO:0000256" key="2">
    <source>
        <dbReference type="ARBA" id="ARBA00008133"/>
    </source>
</evidence>
<comment type="catalytic activity">
    <reaction evidence="8 9">
        <text>hydroxymethylbilane = uroporphyrinogen III + H2O</text>
        <dbReference type="Rhea" id="RHEA:18965"/>
        <dbReference type="ChEBI" id="CHEBI:15377"/>
        <dbReference type="ChEBI" id="CHEBI:57308"/>
        <dbReference type="ChEBI" id="CHEBI:57845"/>
        <dbReference type="EC" id="4.2.1.75"/>
    </reaction>
</comment>
<comment type="pathway">
    <text evidence="1 9">Porphyrin-containing compound metabolism; protoporphyrin-IX biosynthesis; coproporphyrinogen-III from 5-aminolevulinate: step 3/4.</text>
</comment>
<evidence type="ECO:0000256" key="7">
    <source>
        <dbReference type="ARBA" id="ARBA00040167"/>
    </source>
</evidence>
<gene>
    <name evidence="11" type="ORF">EDC22_10387</name>
</gene>
<dbReference type="GO" id="GO:0006782">
    <property type="term" value="P:protoporphyrinogen IX biosynthetic process"/>
    <property type="evidence" value="ECO:0007669"/>
    <property type="project" value="UniProtKB-UniRule"/>
</dbReference>
<evidence type="ECO:0000259" key="10">
    <source>
        <dbReference type="Pfam" id="PF02602"/>
    </source>
</evidence>
<dbReference type="InterPro" id="IPR039793">
    <property type="entry name" value="UROS/Hem4"/>
</dbReference>
<accession>A0A4R3MJ61</accession>
<organism evidence="11 12">
    <name type="scientific">Tepidamorphus gemmatus</name>
    <dbReference type="NCBI Taxonomy" id="747076"/>
    <lineage>
        <taxon>Bacteria</taxon>
        <taxon>Pseudomonadati</taxon>
        <taxon>Pseudomonadota</taxon>
        <taxon>Alphaproteobacteria</taxon>
        <taxon>Hyphomicrobiales</taxon>
        <taxon>Tepidamorphaceae</taxon>
        <taxon>Tepidamorphus</taxon>
    </lineage>
</organism>
<evidence type="ECO:0000256" key="5">
    <source>
        <dbReference type="ARBA" id="ARBA00023244"/>
    </source>
</evidence>
<evidence type="ECO:0000256" key="9">
    <source>
        <dbReference type="RuleBase" id="RU366031"/>
    </source>
</evidence>
<dbReference type="Proteomes" id="UP000295678">
    <property type="component" value="Unassembled WGS sequence"/>
</dbReference>
<dbReference type="InterPro" id="IPR003754">
    <property type="entry name" value="4pyrrol_synth_uPrphyn_synth"/>
</dbReference>
<dbReference type="InterPro" id="IPR036108">
    <property type="entry name" value="4pyrrol_syn_uPrphyn_synt_sf"/>
</dbReference>
<name>A0A4R3MJ61_9HYPH</name>
<dbReference type="PANTHER" id="PTHR38042">
    <property type="entry name" value="UROPORPHYRINOGEN-III SYNTHASE, CHLOROPLASTIC"/>
    <property type="match status" value="1"/>
</dbReference>
<dbReference type="CDD" id="cd06578">
    <property type="entry name" value="HemD"/>
    <property type="match status" value="1"/>
</dbReference>
<keyword evidence="5 9" id="KW-0627">Porphyrin biosynthesis</keyword>
<comment type="similarity">
    <text evidence="2 9">Belongs to the uroporphyrinogen-III synthase family.</text>
</comment>